<evidence type="ECO:0000259" key="1">
    <source>
        <dbReference type="Pfam" id="PF14111"/>
    </source>
</evidence>
<dbReference type="PANTHER" id="PTHR31286">
    <property type="entry name" value="GLYCINE-RICH CELL WALL STRUCTURAL PROTEIN 1.8-LIKE"/>
    <property type="match status" value="1"/>
</dbReference>
<dbReference type="Pfam" id="PF14111">
    <property type="entry name" value="DUF4283"/>
    <property type="match status" value="1"/>
</dbReference>
<dbReference type="EMBL" id="GISG01267566">
    <property type="protein sequence ID" value="MBA4675543.1"/>
    <property type="molecule type" value="Transcribed_RNA"/>
</dbReference>
<dbReference type="AlphaFoldDB" id="A0A7C9EUN2"/>
<protein>
    <recommendedName>
        <fullName evidence="1">DUF4283 domain-containing protein</fullName>
    </recommendedName>
</protein>
<reference evidence="2" key="2">
    <citation type="submission" date="2020-07" db="EMBL/GenBank/DDBJ databases">
        <authorList>
            <person name="Vera ALvarez R."/>
            <person name="Arias-Moreno D.M."/>
            <person name="Jimenez-Jacinto V."/>
            <person name="Jimenez-Bremont J.F."/>
            <person name="Swaminathan K."/>
            <person name="Moose S.P."/>
            <person name="Guerrero-Gonzalez M.L."/>
            <person name="Marino-Ramirez L."/>
            <person name="Landsman D."/>
            <person name="Rodriguez-Kessler M."/>
            <person name="Delgado-Sanchez P."/>
        </authorList>
    </citation>
    <scope>NUCLEOTIDE SEQUENCE</scope>
    <source>
        <tissue evidence="2">Cladode</tissue>
    </source>
</reference>
<reference evidence="2" key="1">
    <citation type="journal article" date="2013" name="J. Plant Res.">
        <title>Effect of fungi and light on seed germination of three Opuntia species from semiarid lands of central Mexico.</title>
        <authorList>
            <person name="Delgado-Sanchez P."/>
            <person name="Jimenez-Bremont J.F."/>
            <person name="Guerrero-Gonzalez Mde L."/>
            <person name="Flores J."/>
        </authorList>
    </citation>
    <scope>NUCLEOTIDE SEQUENCE</scope>
    <source>
        <tissue evidence="2">Cladode</tissue>
    </source>
</reference>
<feature type="domain" description="DUF4283" evidence="1">
    <location>
        <begin position="37"/>
        <end position="121"/>
    </location>
</feature>
<organism evidence="2">
    <name type="scientific">Opuntia streptacantha</name>
    <name type="common">Prickly pear cactus</name>
    <name type="synonym">Opuntia cardona</name>
    <dbReference type="NCBI Taxonomy" id="393608"/>
    <lineage>
        <taxon>Eukaryota</taxon>
        <taxon>Viridiplantae</taxon>
        <taxon>Streptophyta</taxon>
        <taxon>Embryophyta</taxon>
        <taxon>Tracheophyta</taxon>
        <taxon>Spermatophyta</taxon>
        <taxon>Magnoliopsida</taxon>
        <taxon>eudicotyledons</taxon>
        <taxon>Gunneridae</taxon>
        <taxon>Pentapetalae</taxon>
        <taxon>Caryophyllales</taxon>
        <taxon>Cactineae</taxon>
        <taxon>Cactaceae</taxon>
        <taxon>Opuntioideae</taxon>
        <taxon>Opuntia</taxon>
    </lineage>
</organism>
<evidence type="ECO:0000313" key="2">
    <source>
        <dbReference type="EMBL" id="MBA4675543.1"/>
    </source>
</evidence>
<name>A0A7C9EUN2_OPUST</name>
<sequence length="198" mass="22627">MAAEGSEGLCRGERKGQAPLKAKAVVRWEDDSDGEENSELSLCLVGKLWTTRRFNSNAFMNLMTKIWSPRKGLAAKEIGTNLFLFQFYHWKDLDRVIDGEPWFFDKNVVVLKRVDSASRPSELAETLTHAPFWVRIYDCPLGGRKERRIKALAESIGTLLQIDESCIQGWTKSLRLKSWWICGSRSSTRSLLIKTMVK</sequence>
<accession>A0A7C9EUN2</accession>
<dbReference type="InterPro" id="IPR025558">
    <property type="entry name" value="DUF4283"/>
</dbReference>
<proteinExistence type="predicted"/>
<dbReference type="InterPro" id="IPR040256">
    <property type="entry name" value="At4g02000-like"/>
</dbReference>
<dbReference type="PANTHER" id="PTHR31286:SF153">
    <property type="entry name" value="DUF4283 DOMAIN PROTEIN"/>
    <property type="match status" value="1"/>
</dbReference>